<reference evidence="1" key="1">
    <citation type="submission" date="2018-02" db="EMBL/GenBank/DDBJ databases">
        <title>Rhizophora mucronata_Transcriptome.</title>
        <authorList>
            <person name="Meera S.P."/>
            <person name="Sreeshan A."/>
            <person name="Augustine A."/>
        </authorList>
    </citation>
    <scope>NUCLEOTIDE SEQUENCE</scope>
    <source>
        <tissue evidence="1">Leaf</tissue>
    </source>
</reference>
<proteinExistence type="predicted"/>
<sequence>MSTKSSLCLSPSPEPSLFLLLHLSDRFSGSGLCQLCVLNSAFSTTCFGT</sequence>
<dbReference type="EMBL" id="GGEC01068314">
    <property type="protein sequence ID" value="MBX48798.1"/>
    <property type="molecule type" value="Transcribed_RNA"/>
</dbReference>
<accession>A0A2P2P218</accession>
<protein>
    <submittedName>
        <fullName evidence="1">Uncharacterized protein</fullName>
    </submittedName>
</protein>
<evidence type="ECO:0000313" key="1">
    <source>
        <dbReference type="EMBL" id="MBX48798.1"/>
    </source>
</evidence>
<dbReference type="AlphaFoldDB" id="A0A2P2P218"/>
<name>A0A2P2P218_RHIMU</name>
<organism evidence="1">
    <name type="scientific">Rhizophora mucronata</name>
    <name type="common">Asiatic mangrove</name>
    <dbReference type="NCBI Taxonomy" id="61149"/>
    <lineage>
        <taxon>Eukaryota</taxon>
        <taxon>Viridiplantae</taxon>
        <taxon>Streptophyta</taxon>
        <taxon>Embryophyta</taxon>
        <taxon>Tracheophyta</taxon>
        <taxon>Spermatophyta</taxon>
        <taxon>Magnoliopsida</taxon>
        <taxon>eudicotyledons</taxon>
        <taxon>Gunneridae</taxon>
        <taxon>Pentapetalae</taxon>
        <taxon>rosids</taxon>
        <taxon>fabids</taxon>
        <taxon>Malpighiales</taxon>
        <taxon>Rhizophoraceae</taxon>
        <taxon>Rhizophora</taxon>
    </lineage>
</organism>